<evidence type="ECO:0000256" key="1">
    <source>
        <dbReference type="SAM" id="Phobius"/>
    </source>
</evidence>
<dbReference type="AlphaFoldDB" id="A0A6J4PS65"/>
<feature type="transmembrane region" description="Helical" evidence="1">
    <location>
        <begin position="324"/>
        <end position="340"/>
    </location>
</feature>
<dbReference type="EMBL" id="CADCUR010000267">
    <property type="protein sequence ID" value="CAA9420238.1"/>
    <property type="molecule type" value="Genomic_DNA"/>
</dbReference>
<sequence length="428" mass="45799">MTGLILIAIFVVFAVLMFTRKVPALLAVPTMAILAAIVVGLPFNGILNDVISAGVVRLAPAYVAVFAGAMLGRVMMTTGIAEAIIKRAAEFGGDRPLVVAFALMIATAILFTTLTGLGAIIMVGSLVLPIMMSLGLNRKLVAVLFLLAFATGFIFNIALIKLYREFLQIAPDAPLPTEIVYFAFGLLGIMSAAVIIYAVISERRFGEVALFAVKSKDELVGGIPAEKNVPFISFLTPLVPLVLYFFFGWKEVPAFLGGALFGLLTTQPRRAIQNFTSSLVRGLEDGAPAAILMMGIGMLLVALKLPNVEAALKPIVTALPINSWWSYVLFFGLLSPLALYRGPLNVFGVGIGVYSLMFTLGILPPLALLAAVMSVTQVQNVCDPTNTHNVWIANFTGVRVEEMTKQTLLPMMIVCVGGLILGAFLFLR</sequence>
<name>A0A6J4PS65_9BACT</name>
<accession>A0A6J4PS65</accession>
<evidence type="ECO:0000313" key="2">
    <source>
        <dbReference type="EMBL" id="CAA9420238.1"/>
    </source>
</evidence>
<feature type="transmembrane region" description="Helical" evidence="1">
    <location>
        <begin position="140"/>
        <end position="159"/>
    </location>
</feature>
<keyword evidence="1" id="KW-1133">Transmembrane helix</keyword>
<protein>
    <submittedName>
        <fullName evidence="2">Anaerobic C4-dicarboxylate transporter DcuC</fullName>
    </submittedName>
</protein>
<feature type="transmembrane region" description="Helical" evidence="1">
    <location>
        <begin position="346"/>
        <end position="370"/>
    </location>
</feature>
<gene>
    <name evidence="2" type="ORF">AVDCRST_MAG74-2915</name>
</gene>
<reference evidence="2" key="1">
    <citation type="submission" date="2020-02" db="EMBL/GenBank/DDBJ databases">
        <authorList>
            <person name="Meier V. D."/>
        </authorList>
    </citation>
    <scope>NUCLEOTIDE SEQUENCE</scope>
    <source>
        <strain evidence="2">AVDCRST_MAG74</strain>
    </source>
</reference>
<proteinExistence type="predicted"/>
<keyword evidence="1" id="KW-0812">Transmembrane</keyword>
<keyword evidence="1" id="KW-0472">Membrane</keyword>
<feature type="transmembrane region" description="Helical" evidence="1">
    <location>
        <begin position="59"/>
        <end position="85"/>
    </location>
</feature>
<feature type="transmembrane region" description="Helical" evidence="1">
    <location>
        <begin position="408"/>
        <end position="427"/>
    </location>
</feature>
<feature type="transmembrane region" description="Helical" evidence="1">
    <location>
        <begin position="97"/>
        <end position="128"/>
    </location>
</feature>
<organism evidence="2">
    <name type="scientific">uncultured Pyrinomonadaceae bacterium</name>
    <dbReference type="NCBI Taxonomy" id="2283094"/>
    <lineage>
        <taxon>Bacteria</taxon>
        <taxon>Pseudomonadati</taxon>
        <taxon>Acidobacteriota</taxon>
        <taxon>Blastocatellia</taxon>
        <taxon>Blastocatellales</taxon>
        <taxon>Pyrinomonadaceae</taxon>
        <taxon>environmental samples</taxon>
    </lineage>
</organism>
<feature type="transmembrane region" description="Helical" evidence="1">
    <location>
        <begin position="286"/>
        <end position="303"/>
    </location>
</feature>
<feature type="transmembrane region" description="Helical" evidence="1">
    <location>
        <begin position="24"/>
        <end position="47"/>
    </location>
</feature>
<feature type="transmembrane region" description="Helical" evidence="1">
    <location>
        <begin position="179"/>
        <end position="200"/>
    </location>
</feature>